<dbReference type="HOGENOM" id="CLU_053282_0_0_9"/>
<dbReference type="STRING" id="1209989.TepRe1_0705"/>
<dbReference type="RefSeq" id="WP_013777815.1">
    <property type="nucleotide sequence ID" value="NC_015519.1"/>
</dbReference>
<dbReference type="GO" id="GO:0003677">
    <property type="term" value="F:DNA binding"/>
    <property type="evidence" value="ECO:0007669"/>
    <property type="project" value="UniProtKB-UniRule"/>
</dbReference>
<dbReference type="GO" id="GO:0051301">
    <property type="term" value="P:cell division"/>
    <property type="evidence" value="ECO:0007669"/>
    <property type="project" value="UniProtKB-UniRule"/>
</dbReference>
<keyword evidence="1 4" id="KW-0132">Cell division</keyword>
<dbReference type="Gene3D" id="3.10.28.10">
    <property type="entry name" value="Homing endonucleases"/>
    <property type="match status" value="1"/>
</dbReference>
<sequence>MVSFSYNVKEELSRLSSSTCCQRAELASLIQMAGTIQIIGGQKKILLRIQTVHAPTARRIYKLLKKNSISPDGIAVKRNSFLKDRSLYIISVDVKQCKTLLEELGILPIGNDSEHQSTGINPALIKNKCCKKAFLRGAFLGGGSISNPKGSYHMEFVTQDKDMAQTLLKLIGDFGLKSKVVERKNNYLIYLKNGDHIADMLGIIGAHSSLLKYEDIRVLKEMRNSVNRMVNCETANLNKTVDASVRQTASINYLKESGKFNDLPENLKQVAELRLKHPDLSLKELGQMMDPILGKSGVSYRLKKIEEIAKKLQSTKGEY</sequence>
<evidence type="ECO:0000256" key="3">
    <source>
        <dbReference type="ARBA" id="ARBA00023306"/>
    </source>
</evidence>
<organism evidence="6 7">
    <name type="scientific">Tepidanaerobacter acetatoxydans (strain DSM 21804 / JCM 16047 / Re1)</name>
    <dbReference type="NCBI Taxonomy" id="1209989"/>
    <lineage>
        <taxon>Bacteria</taxon>
        <taxon>Bacillati</taxon>
        <taxon>Bacillota</taxon>
        <taxon>Clostridia</taxon>
        <taxon>Thermosediminibacterales</taxon>
        <taxon>Tepidanaerobacteraceae</taxon>
        <taxon>Tepidanaerobacter</taxon>
    </lineage>
</organism>
<dbReference type="InterPro" id="IPR018478">
    <property type="entry name" value="Sporu_reg_WhiA_N_dom"/>
</dbReference>
<dbReference type="InterPro" id="IPR003802">
    <property type="entry name" value="Sporulation_regulator_WhiA"/>
</dbReference>
<proteinExistence type="inferred from homology"/>
<dbReference type="Pfam" id="PF10298">
    <property type="entry name" value="WhiA_N"/>
    <property type="match status" value="1"/>
</dbReference>
<reference evidence="7" key="1">
    <citation type="journal article" date="2013" name="Genome Announc.">
        <title>First genome sequence of a syntrophic acetate-oxidizing bacterium, Tepidanaerobacter acetatoxydans strain Re1.</title>
        <authorList>
            <person name="Manzoor S."/>
            <person name="Bongcam-Rudloff E."/>
            <person name="Schnurer A."/>
            <person name="Muller B."/>
        </authorList>
    </citation>
    <scope>NUCLEOTIDE SEQUENCE [LARGE SCALE GENOMIC DNA]</scope>
    <source>
        <strain evidence="7">Re1</strain>
    </source>
</reference>
<gene>
    <name evidence="4 6" type="primary">whiA</name>
    <name evidence="6" type="ordered locus">TEPIRE1_0765</name>
</gene>
<dbReference type="KEGG" id="tep:TepRe1_0705"/>
<dbReference type="GO" id="GO:0004519">
    <property type="term" value="F:endonuclease activity"/>
    <property type="evidence" value="ECO:0007669"/>
    <property type="project" value="InterPro"/>
</dbReference>
<dbReference type="InterPro" id="IPR027434">
    <property type="entry name" value="Homing_endonucl"/>
</dbReference>
<dbReference type="PROSITE" id="PS50819">
    <property type="entry name" value="INTEIN_ENDONUCLEASE"/>
    <property type="match status" value="1"/>
</dbReference>
<dbReference type="InterPro" id="IPR023054">
    <property type="entry name" value="Sporulation_regulator_WhiA_C"/>
</dbReference>
<dbReference type="InterPro" id="IPR039518">
    <property type="entry name" value="WhiA_LAGLIDADG_dom"/>
</dbReference>
<evidence type="ECO:0000256" key="1">
    <source>
        <dbReference type="ARBA" id="ARBA00022618"/>
    </source>
</evidence>
<evidence type="ECO:0000259" key="5">
    <source>
        <dbReference type="PROSITE" id="PS50819"/>
    </source>
</evidence>
<dbReference type="GO" id="GO:0043937">
    <property type="term" value="P:regulation of sporulation"/>
    <property type="evidence" value="ECO:0007669"/>
    <property type="project" value="InterPro"/>
</dbReference>
<evidence type="ECO:0000256" key="4">
    <source>
        <dbReference type="HAMAP-Rule" id="MF_01420"/>
    </source>
</evidence>
<keyword evidence="2 4" id="KW-0238">DNA-binding</keyword>
<name>F4LWJ0_TEPAE</name>
<evidence type="ECO:0000313" key="7">
    <source>
        <dbReference type="Proteomes" id="UP000010802"/>
    </source>
</evidence>
<dbReference type="KEGG" id="tae:TepiRe1_0765"/>
<dbReference type="AlphaFoldDB" id="F4LWJ0"/>
<evidence type="ECO:0000256" key="2">
    <source>
        <dbReference type="ARBA" id="ARBA00023125"/>
    </source>
</evidence>
<feature type="domain" description="DOD-type homing endonuclease" evidence="5">
    <location>
        <begin position="132"/>
        <end position="176"/>
    </location>
</feature>
<dbReference type="Pfam" id="PF02650">
    <property type="entry name" value="HTH_WhiA"/>
    <property type="match status" value="1"/>
</dbReference>
<dbReference type="HAMAP" id="MF_01420">
    <property type="entry name" value="HTH_type_WhiA"/>
    <property type="match status" value="1"/>
</dbReference>
<evidence type="ECO:0000313" key="6">
    <source>
        <dbReference type="EMBL" id="CDI40477.1"/>
    </source>
</evidence>
<keyword evidence="3 4" id="KW-0131">Cell cycle</keyword>
<dbReference type="eggNOG" id="COG1481">
    <property type="taxonomic scope" value="Bacteria"/>
</dbReference>
<dbReference type="EMBL" id="HF563609">
    <property type="protein sequence ID" value="CDI40477.1"/>
    <property type="molecule type" value="Genomic_DNA"/>
</dbReference>
<dbReference type="NCBIfam" id="TIGR00647">
    <property type="entry name" value="DNA_bind_WhiA"/>
    <property type="match status" value="1"/>
</dbReference>
<dbReference type="Proteomes" id="UP000010802">
    <property type="component" value="Chromosome"/>
</dbReference>
<accession>F4LWJ0</accession>
<dbReference type="InterPro" id="IPR004042">
    <property type="entry name" value="Intein_endonuc_central"/>
</dbReference>
<keyword evidence="7" id="KW-1185">Reference proteome</keyword>
<dbReference type="SUPFAM" id="SSF55608">
    <property type="entry name" value="Homing endonucleases"/>
    <property type="match status" value="1"/>
</dbReference>
<comment type="similarity">
    <text evidence="4">Belongs to the WhiA family.</text>
</comment>
<comment type="function">
    <text evidence="4">Involved in cell division and chromosome segregation.</text>
</comment>
<dbReference type="Pfam" id="PF14527">
    <property type="entry name" value="LAGLIDADG_WhiA"/>
    <property type="match status" value="1"/>
</dbReference>
<dbReference type="PANTHER" id="PTHR37307">
    <property type="entry name" value="CELL DIVISION PROTEIN WHIA-RELATED"/>
    <property type="match status" value="1"/>
</dbReference>
<protein>
    <recommendedName>
        <fullName evidence="4">Probable cell division protein WhiA</fullName>
    </recommendedName>
</protein>
<dbReference type="PANTHER" id="PTHR37307:SF1">
    <property type="entry name" value="CELL DIVISION PROTEIN WHIA-RELATED"/>
    <property type="match status" value="1"/>
</dbReference>